<proteinExistence type="predicted"/>
<keyword evidence="11 17" id="KW-1133">Transmembrane helix</keyword>
<evidence type="ECO:0000256" key="9">
    <source>
        <dbReference type="ARBA" id="ARBA00022777"/>
    </source>
</evidence>
<dbReference type="InterPro" id="IPR011009">
    <property type="entry name" value="Kinase-like_dom_sf"/>
</dbReference>
<keyword evidence="2" id="KW-0723">Serine/threonine-protein kinase</keyword>
<dbReference type="SMART" id="SM00220">
    <property type="entry name" value="S_TKc"/>
    <property type="match status" value="1"/>
</dbReference>
<dbReference type="InterPro" id="IPR002902">
    <property type="entry name" value="GNK2"/>
</dbReference>
<feature type="domain" description="Gnk2-homologous" evidence="19">
    <location>
        <begin position="12"/>
        <end position="114"/>
    </location>
</feature>
<dbReference type="GO" id="GO:0005524">
    <property type="term" value="F:ATP binding"/>
    <property type="evidence" value="ECO:0007669"/>
    <property type="project" value="UniProtKB-UniRule"/>
</dbReference>
<keyword evidence="3" id="KW-0597">Phosphoprotein</keyword>
<evidence type="ECO:0000259" key="18">
    <source>
        <dbReference type="PROSITE" id="PS50011"/>
    </source>
</evidence>
<dbReference type="Pfam" id="PF07714">
    <property type="entry name" value="PK_Tyr_Ser-Thr"/>
    <property type="match status" value="1"/>
</dbReference>
<keyword evidence="7" id="KW-0677">Repeat</keyword>
<keyword evidence="4" id="KW-0808">Transferase</keyword>
<feature type="binding site" evidence="15">
    <location>
        <position position="354"/>
    </location>
    <ligand>
        <name>ATP</name>
        <dbReference type="ChEBI" id="CHEBI:30616"/>
    </ligand>
</feature>
<dbReference type="InterPro" id="IPR038408">
    <property type="entry name" value="GNK2_sf"/>
</dbReference>
<name>A0AAV5LX53_9ROSI</name>
<reference evidence="20 21" key="1">
    <citation type="journal article" date="2021" name="Commun. Biol.">
        <title>The genome of Shorea leprosula (Dipterocarpaceae) highlights the ecological relevance of drought in aseasonal tropical rainforests.</title>
        <authorList>
            <person name="Ng K.K.S."/>
            <person name="Kobayashi M.J."/>
            <person name="Fawcett J.A."/>
            <person name="Hatakeyama M."/>
            <person name="Paape T."/>
            <person name="Ng C.H."/>
            <person name="Ang C.C."/>
            <person name="Tnah L.H."/>
            <person name="Lee C.T."/>
            <person name="Nishiyama T."/>
            <person name="Sese J."/>
            <person name="O'Brien M.J."/>
            <person name="Copetti D."/>
            <person name="Mohd Noor M.I."/>
            <person name="Ong R.C."/>
            <person name="Putra M."/>
            <person name="Sireger I.Z."/>
            <person name="Indrioko S."/>
            <person name="Kosugi Y."/>
            <person name="Izuno A."/>
            <person name="Isagi Y."/>
            <person name="Lee S.L."/>
            <person name="Shimizu K.K."/>
        </authorList>
    </citation>
    <scope>NUCLEOTIDE SEQUENCE [LARGE SCALE GENOMIC DNA]</scope>
    <source>
        <strain evidence="20">214</strain>
    </source>
</reference>
<dbReference type="AlphaFoldDB" id="A0AAV5LX53"/>
<evidence type="ECO:0000256" key="6">
    <source>
        <dbReference type="ARBA" id="ARBA00022729"/>
    </source>
</evidence>
<organism evidence="20 21">
    <name type="scientific">Rubroshorea leprosula</name>
    <dbReference type="NCBI Taxonomy" id="152421"/>
    <lineage>
        <taxon>Eukaryota</taxon>
        <taxon>Viridiplantae</taxon>
        <taxon>Streptophyta</taxon>
        <taxon>Embryophyta</taxon>
        <taxon>Tracheophyta</taxon>
        <taxon>Spermatophyta</taxon>
        <taxon>Magnoliopsida</taxon>
        <taxon>eudicotyledons</taxon>
        <taxon>Gunneridae</taxon>
        <taxon>Pentapetalae</taxon>
        <taxon>rosids</taxon>
        <taxon>malvids</taxon>
        <taxon>Malvales</taxon>
        <taxon>Dipterocarpaceae</taxon>
        <taxon>Rubroshorea</taxon>
    </lineage>
</organism>
<dbReference type="GO" id="GO:0004674">
    <property type="term" value="F:protein serine/threonine kinase activity"/>
    <property type="evidence" value="ECO:0007669"/>
    <property type="project" value="UniProtKB-KW"/>
</dbReference>
<evidence type="ECO:0000256" key="17">
    <source>
        <dbReference type="SAM" id="Phobius"/>
    </source>
</evidence>
<evidence type="ECO:0000256" key="13">
    <source>
        <dbReference type="ARBA" id="ARBA00023170"/>
    </source>
</evidence>
<dbReference type="FunFam" id="3.30.200.20:FF:000142">
    <property type="entry name" value="Cysteine-rich receptor-like protein kinase 10"/>
    <property type="match status" value="1"/>
</dbReference>
<evidence type="ECO:0000259" key="19">
    <source>
        <dbReference type="PROSITE" id="PS51473"/>
    </source>
</evidence>
<evidence type="ECO:0000256" key="8">
    <source>
        <dbReference type="ARBA" id="ARBA00022741"/>
    </source>
</evidence>
<dbReference type="InterPro" id="IPR008271">
    <property type="entry name" value="Ser/Thr_kinase_AS"/>
</dbReference>
<dbReference type="FunFam" id="3.30.430.20:FF:000003">
    <property type="entry name" value="Cysteine-rich RLK (RECEPTOR-like protein kinase) 10"/>
    <property type="match status" value="1"/>
</dbReference>
<dbReference type="Gene3D" id="3.30.430.20">
    <property type="entry name" value="Gnk2 domain, C-X8-C-X2-C motif"/>
    <property type="match status" value="2"/>
</dbReference>
<dbReference type="Gene3D" id="3.30.200.20">
    <property type="entry name" value="Phosphorylase Kinase, domain 1"/>
    <property type="match status" value="1"/>
</dbReference>
<dbReference type="Gene3D" id="1.10.510.10">
    <property type="entry name" value="Transferase(Phosphotransferase) domain 1"/>
    <property type="match status" value="1"/>
</dbReference>
<feature type="region of interest" description="Disordered" evidence="16">
    <location>
        <begin position="238"/>
        <end position="263"/>
    </location>
</feature>
<dbReference type="Proteomes" id="UP001054252">
    <property type="component" value="Unassembled WGS sequence"/>
</dbReference>
<dbReference type="CDD" id="cd23509">
    <property type="entry name" value="Gnk2-like"/>
    <property type="match status" value="2"/>
</dbReference>
<comment type="subcellular location">
    <subcellularLocation>
        <location evidence="1">Membrane</location>
        <topology evidence="1">Single-pass membrane protein</topology>
    </subcellularLocation>
</comment>
<evidence type="ECO:0000256" key="16">
    <source>
        <dbReference type="SAM" id="MobiDB-lite"/>
    </source>
</evidence>
<feature type="domain" description="Protein kinase" evidence="18">
    <location>
        <begin position="326"/>
        <end position="603"/>
    </location>
</feature>
<dbReference type="PROSITE" id="PS50011">
    <property type="entry name" value="PROTEIN_KINASE_DOM"/>
    <property type="match status" value="1"/>
</dbReference>
<dbReference type="FunFam" id="3.30.430.20:FF:000002">
    <property type="entry name" value="Cysteine-rich receptor-like protein kinase 10"/>
    <property type="match status" value="1"/>
</dbReference>
<evidence type="ECO:0000256" key="14">
    <source>
        <dbReference type="ARBA" id="ARBA00023180"/>
    </source>
</evidence>
<accession>A0AAV5LX53</accession>
<keyword evidence="6" id="KW-0732">Signal</keyword>
<dbReference type="PANTHER" id="PTHR27002">
    <property type="entry name" value="RECEPTOR-LIKE SERINE/THREONINE-PROTEIN KINASE SD1-8"/>
    <property type="match status" value="1"/>
</dbReference>
<dbReference type="PROSITE" id="PS00108">
    <property type="entry name" value="PROTEIN_KINASE_ST"/>
    <property type="match status" value="1"/>
</dbReference>
<keyword evidence="21" id="KW-1185">Reference proteome</keyword>
<keyword evidence="13" id="KW-0675">Receptor</keyword>
<keyword evidence="8 15" id="KW-0547">Nucleotide-binding</keyword>
<dbReference type="InterPro" id="IPR001245">
    <property type="entry name" value="Ser-Thr/Tyr_kinase_cat_dom"/>
</dbReference>
<keyword evidence="12 17" id="KW-0472">Membrane</keyword>
<keyword evidence="10 15" id="KW-0067">ATP-binding</keyword>
<evidence type="ECO:0000313" key="21">
    <source>
        <dbReference type="Proteomes" id="UP001054252"/>
    </source>
</evidence>
<dbReference type="InterPro" id="IPR017441">
    <property type="entry name" value="Protein_kinase_ATP_BS"/>
</dbReference>
<sequence>MLPLSSALETGWLDDPCLYGTGNFTANSTYHTNLNSLLSSFTDISNYDYGFYNVSAGKIPNQVNGIAMCRGDVKPDDCLRCINDAANGLRDICLTKEASQYYDNCMLRYSDNSILGVRDTNGFFRWGEGGLAKDVNAFSDAQTILLESLRSKAEKGGSFKKFATGKRMVTPSDAIYALVQCTPDLSQLQCGSCLSQAFERIPKCCEGRRGGKIFGPSCTVRFDDLLFYNASVADVPSLSPSPSPDSPPPPRVPSPPSNKSSSPKTTVIIVISTIGFILFISICICIFFRVTKSEKKFHAEAVDDEIQSVESLQFDFNIIRDATNNFSDENKLGQGGFGAVYKGRLANGQEIAVKRLSISSGQGDLEFKNEVQLVAKLQHRNLVKLHGFCLEGKERLLIYEFVPNSSLDHFLFDPIKRTQLHWQTRCKIIGGIAKGLLYLHEDSRLRIIHRDLKAGNVLLDGDMNPKISDFGMARLFVVDQTQDATSKVVGTYGYMAPEYVLQGQLSVKTDVYSFGVLILEIVSGQKINHACHEDNVTNLISVAWRNWREGTPLNIRDPNLSEGSTTEILRYIHIGLLCVQENVARRPTISSIVVMLTSYSVTLPTPSRPSFFMYSATESGMAPASPQGFNLEATQSHQPRNESALASINDVSITELEPR</sequence>
<gene>
    <name evidence="20" type="ORF">SLEP1_g49239</name>
</gene>
<evidence type="ECO:0000256" key="12">
    <source>
        <dbReference type="ARBA" id="ARBA00023136"/>
    </source>
</evidence>
<dbReference type="SUPFAM" id="SSF56112">
    <property type="entry name" value="Protein kinase-like (PK-like)"/>
    <property type="match status" value="1"/>
</dbReference>
<comment type="caution">
    <text evidence="20">The sequence shown here is derived from an EMBL/GenBank/DDBJ whole genome shotgun (WGS) entry which is preliminary data.</text>
</comment>
<feature type="compositionally biased region" description="Pro residues" evidence="16">
    <location>
        <begin position="239"/>
        <end position="256"/>
    </location>
</feature>
<dbReference type="CDD" id="cd14066">
    <property type="entry name" value="STKc_IRAK"/>
    <property type="match status" value="1"/>
</dbReference>
<dbReference type="PROSITE" id="PS51473">
    <property type="entry name" value="GNK2"/>
    <property type="match status" value="2"/>
</dbReference>
<feature type="domain" description="Gnk2-homologous" evidence="19">
    <location>
        <begin position="119"/>
        <end position="227"/>
    </location>
</feature>
<keyword evidence="9" id="KW-0418">Kinase</keyword>
<evidence type="ECO:0000313" key="20">
    <source>
        <dbReference type="EMBL" id="GKV41743.1"/>
    </source>
</evidence>
<keyword evidence="5 17" id="KW-0812">Transmembrane</keyword>
<evidence type="ECO:0000256" key="15">
    <source>
        <dbReference type="PROSITE-ProRule" id="PRU10141"/>
    </source>
</evidence>
<evidence type="ECO:0000256" key="5">
    <source>
        <dbReference type="ARBA" id="ARBA00022692"/>
    </source>
</evidence>
<evidence type="ECO:0000256" key="4">
    <source>
        <dbReference type="ARBA" id="ARBA00022679"/>
    </source>
</evidence>
<dbReference type="PANTHER" id="PTHR27002:SF1104">
    <property type="entry name" value="CYSTEINE-RICH RECEPTOR-LIKE PROTEIN KINASE 27-RELATED"/>
    <property type="match status" value="1"/>
</dbReference>
<evidence type="ECO:0000256" key="2">
    <source>
        <dbReference type="ARBA" id="ARBA00022527"/>
    </source>
</evidence>
<dbReference type="GO" id="GO:0005886">
    <property type="term" value="C:plasma membrane"/>
    <property type="evidence" value="ECO:0007669"/>
    <property type="project" value="TreeGrafter"/>
</dbReference>
<keyword evidence="14" id="KW-0325">Glycoprotein</keyword>
<dbReference type="EMBL" id="BPVZ01000152">
    <property type="protein sequence ID" value="GKV41743.1"/>
    <property type="molecule type" value="Genomic_DNA"/>
</dbReference>
<evidence type="ECO:0000256" key="3">
    <source>
        <dbReference type="ARBA" id="ARBA00022553"/>
    </source>
</evidence>
<evidence type="ECO:0000256" key="11">
    <source>
        <dbReference type="ARBA" id="ARBA00022989"/>
    </source>
</evidence>
<feature type="transmembrane region" description="Helical" evidence="17">
    <location>
        <begin position="267"/>
        <end position="288"/>
    </location>
</feature>
<protein>
    <submittedName>
        <fullName evidence="20">Uncharacterized protein</fullName>
    </submittedName>
</protein>
<evidence type="ECO:0000256" key="1">
    <source>
        <dbReference type="ARBA" id="ARBA00004167"/>
    </source>
</evidence>
<evidence type="ECO:0000256" key="10">
    <source>
        <dbReference type="ARBA" id="ARBA00022840"/>
    </source>
</evidence>
<dbReference type="GO" id="GO:0009737">
    <property type="term" value="P:response to abscisic acid"/>
    <property type="evidence" value="ECO:0007669"/>
    <property type="project" value="UniProtKB-ARBA"/>
</dbReference>
<evidence type="ECO:0000256" key="7">
    <source>
        <dbReference type="ARBA" id="ARBA00022737"/>
    </source>
</evidence>
<dbReference type="Pfam" id="PF01657">
    <property type="entry name" value="Stress-antifung"/>
    <property type="match status" value="2"/>
</dbReference>
<dbReference type="InterPro" id="IPR000719">
    <property type="entry name" value="Prot_kinase_dom"/>
</dbReference>
<dbReference type="PROSITE" id="PS00107">
    <property type="entry name" value="PROTEIN_KINASE_ATP"/>
    <property type="match status" value="1"/>
</dbReference>
<dbReference type="FunFam" id="1.10.510.10:FF:000343">
    <property type="entry name" value="Cysteine-rich receptor-like protein kinase 28"/>
    <property type="match status" value="1"/>
</dbReference>
<feature type="region of interest" description="Disordered" evidence="16">
    <location>
        <begin position="623"/>
        <end position="659"/>
    </location>
</feature>